<evidence type="ECO:0000256" key="1">
    <source>
        <dbReference type="ARBA" id="ARBA00004123"/>
    </source>
</evidence>
<evidence type="ECO:0000256" key="6">
    <source>
        <dbReference type="ARBA" id="ARBA00023242"/>
    </source>
</evidence>
<dbReference type="PANTHER" id="PTHR45614">
    <property type="entry name" value="MYB PROTEIN-RELATED"/>
    <property type="match status" value="1"/>
</dbReference>
<dbReference type="InterPro" id="IPR001005">
    <property type="entry name" value="SANT/Myb"/>
</dbReference>
<dbReference type="CDD" id="cd00167">
    <property type="entry name" value="SANT"/>
    <property type="match status" value="3"/>
</dbReference>
<dbReference type="GO" id="GO:0005634">
    <property type="term" value="C:nucleus"/>
    <property type="evidence" value="ECO:0007669"/>
    <property type="project" value="UniProtKB-SubCell"/>
</dbReference>
<keyword evidence="6" id="KW-0539">Nucleus</keyword>
<evidence type="ECO:0000259" key="8">
    <source>
        <dbReference type="PROSITE" id="PS50090"/>
    </source>
</evidence>
<dbReference type="FunFam" id="1.10.10.60:FF:000010">
    <property type="entry name" value="Transcriptional activator Myb isoform A"/>
    <property type="match status" value="1"/>
</dbReference>
<dbReference type="PANTHER" id="PTHR45614:SF232">
    <property type="entry name" value="TRANSCRIPTION FACTOR MYB3R-2"/>
    <property type="match status" value="1"/>
</dbReference>
<feature type="domain" description="HTH myb-type" evidence="9">
    <location>
        <begin position="90"/>
        <end position="145"/>
    </location>
</feature>
<gene>
    <name evidence="10" type="primary">EVM0025612.1</name>
</gene>
<name>A0A896WCC0_MELAB</name>
<dbReference type="SMART" id="SM00717">
    <property type="entry name" value="SANT"/>
    <property type="match status" value="3"/>
</dbReference>
<dbReference type="PROSITE" id="PS50090">
    <property type="entry name" value="MYB_LIKE"/>
    <property type="match status" value="3"/>
</dbReference>
<keyword evidence="3" id="KW-0805">Transcription regulation</keyword>
<dbReference type="Pfam" id="PF13921">
    <property type="entry name" value="Myb_DNA-bind_6"/>
    <property type="match status" value="1"/>
</dbReference>
<dbReference type="PROSITE" id="PS51294">
    <property type="entry name" value="HTH_MYB"/>
    <property type="match status" value="3"/>
</dbReference>
<evidence type="ECO:0000256" key="7">
    <source>
        <dbReference type="SAM" id="MobiDB-lite"/>
    </source>
</evidence>
<organism evidence="10">
    <name type="scientific">Melilotus albus</name>
    <name type="common">White sweet clover</name>
    <name type="synonym">Melilotus officinalis subsp. albus</name>
    <dbReference type="NCBI Taxonomy" id="47082"/>
    <lineage>
        <taxon>Eukaryota</taxon>
        <taxon>Viridiplantae</taxon>
        <taxon>Streptophyta</taxon>
        <taxon>Embryophyta</taxon>
        <taxon>Tracheophyta</taxon>
        <taxon>Spermatophyta</taxon>
        <taxon>Magnoliopsida</taxon>
        <taxon>eudicotyledons</taxon>
        <taxon>Gunneridae</taxon>
        <taxon>Pentapetalae</taxon>
        <taxon>rosids</taxon>
        <taxon>fabids</taxon>
        <taxon>Fabales</taxon>
        <taxon>Fabaceae</taxon>
        <taxon>Papilionoideae</taxon>
        <taxon>50 kb inversion clade</taxon>
        <taxon>NPAAA clade</taxon>
        <taxon>Hologalegina</taxon>
        <taxon>IRL clade</taxon>
        <taxon>Trifolieae</taxon>
        <taxon>Melilotus</taxon>
    </lineage>
</organism>
<reference evidence="10" key="1">
    <citation type="journal article" name="Plants (Basel)">
        <title>NAC and MYB Families and Lignin Biosynthesis-Related Members Identification and Expression Analysis in Melilotus albus.</title>
        <authorList>
            <person name="Chen L."/>
            <person name="Wu F."/>
            <person name="Zhang J."/>
        </authorList>
    </citation>
    <scope>NUCLEOTIDE SEQUENCE</scope>
</reference>
<keyword evidence="5" id="KW-0804">Transcription</keyword>
<dbReference type="SUPFAM" id="SSF46689">
    <property type="entry name" value="Homeodomain-like"/>
    <property type="match status" value="2"/>
</dbReference>
<dbReference type="InterPro" id="IPR009057">
    <property type="entry name" value="Homeodomain-like_sf"/>
</dbReference>
<feature type="domain" description="Myb-like" evidence="8">
    <location>
        <begin position="90"/>
        <end position="141"/>
    </location>
</feature>
<dbReference type="AlphaFoldDB" id="A0A896WCC0"/>
<dbReference type="EMBL" id="MW302556">
    <property type="protein sequence ID" value="QSD99710.1"/>
    <property type="molecule type" value="Genomic_DNA"/>
</dbReference>
<feature type="domain" description="HTH myb-type" evidence="9">
    <location>
        <begin position="146"/>
        <end position="196"/>
    </location>
</feature>
<keyword evidence="2" id="KW-0677">Repeat</keyword>
<protein>
    <submittedName>
        <fullName evidence="10">MYB family transcription factor</fullName>
    </submittedName>
</protein>
<comment type="subcellular location">
    <subcellularLocation>
        <location evidence="1">Nucleus</location>
    </subcellularLocation>
</comment>
<feature type="domain" description="Myb-like" evidence="8">
    <location>
        <begin position="38"/>
        <end position="89"/>
    </location>
</feature>
<dbReference type="Gene3D" id="1.10.10.60">
    <property type="entry name" value="Homeodomain-like"/>
    <property type="match status" value="3"/>
</dbReference>
<dbReference type="GO" id="GO:0000981">
    <property type="term" value="F:DNA-binding transcription factor activity, RNA polymerase II-specific"/>
    <property type="evidence" value="ECO:0007669"/>
    <property type="project" value="TreeGrafter"/>
</dbReference>
<proteinExistence type="predicted"/>
<sequence length="286" mass="32262">MEHDKDLNLASSSSEHESNSGLETQRPASIQRRMTGPTRRSTKGGWTEKEDKLLIAAVKKYNGKSWKKIAACVTGRTDVQCLHRWQKVLNPDLVKGPWSEQEDNQLSELVKINGKKNWSQVAKSLPGRIGKQCRERWYNHLNPDIKKTPWTKEEESTLIKTHKVYGNSWAEIAKFLHGRSENSIKNHWNCSLKKKIDSNASASTSTQSLDSKTDYLDDVHNDLLATPKNTNIHAQNTSISNSLCNNPSNSIEETHDTSSPSLGEILSALKTSARKCKYIPSILRRT</sequence>
<dbReference type="Pfam" id="PF00249">
    <property type="entry name" value="Myb_DNA-binding"/>
    <property type="match status" value="1"/>
</dbReference>
<evidence type="ECO:0000256" key="3">
    <source>
        <dbReference type="ARBA" id="ARBA00023015"/>
    </source>
</evidence>
<evidence type="ECO:0000313" key="10">
    <source>
        <dbReference type="EMBL" id="QSD99710.1"/>
    </source>
</evidence>
<dbReference type="InterPro" id="IPR017930">
    <property type="entry name" value="Myb_dom"/>
</dbReference>
<evidence type="ECO:0000256" key="5">
    <source>
        <dbReference type="ARBA" id="ARBA00023163"/>
    </source>
</evidence>
<dbReference type="InterPro" id="IPR050560">
    <property type="entry name" value="MYB_TF"/>
</dbReference>
<dbReference type="GO" id="GO:0000978">
    <property type="term" value="F:RNA polymerase II cis-regulatory region sequence-specific DNA binding"/>
    <property type="evidence" value="ECO:0007669"/>
    <property type="project" value="TreeGrafter"/>
</dbReference>
<evidence type="ECO:0000256" key="4">
    <source>
        <dbReference type="ARBA" id="ARBA00023125"/>
    </source>
</evidence>
<keyword evidence="4" id="KW-0238">DNA-binding</keyword>
<dbReference type="FunFam" id="1.10.10.60:FF:000016">
    <property type="entry name" value="Transcriptional activator Myb isoform A"/>
    <property type="match status" value="1"/>
</dbReference>
<evidence type="ECO:0000256" key="2">
    <source>
        <dbReference type="ARBA" id="ARBA00022737"/>
    </source>
</evidence>
<feature type="domain" description="HTH myb-type" evidence="9">
    <location>
        <begin position="38"/>
        <end position="89"/>
    </location>
</feature>
<evidence type="ECO:0000259" key="9">
    <source>
        <dbReference type="PROSITE" id="PS51294"/>
    </source>
</evidence>
<feature type="domain" description="Myb-like" evidence="8">
    <location>
        <begin position="142"/>
        <end position="192"/>
    </location>
</feature>
<accession>A0A896WCC0</accession>
<feature type="region of interest" description="Disordered" evidence="7">
    <location>
        <begin position="1"/>
        <end position="47"/>
    </location>
</feature>